<dbReference type="KEGG" id="mana:MAMMFC1_02608"/>
<keyword evidence="3" id="KW-1185">Reference proteome</keyword>
<evidence type="ECO:0000256" key="1">
    <source>
        <dbReference type="SAM" id="MobiDB-lite"/>
    </source>
</evidence>
<dbReference type="AlphaFoldDB" id="A0A348ALH5"/>
<evidence type="ECO:0000313" key="2">
    <source>
        <dbReference type="EMBL" id="BBB91923.1"/>
    </source>
</evidence>
<evidence type="ECO:0000313" key="3">
    <source>
        <dbReference type="Proteomes" id="UP000276437"/>
    </source>
</evidence>
<name>A0A348ALH5_9FIRM</name>
<organism evidence="2 3">
    <name type="scientific">Methylomusa anaerophila</name>
    <dbReference type="NCBI Taxonomy" id="1930071"/>
    <lineage>
        <taxon>Bacteria</taxon>
        <taxon>Bacillati</taxon>
        <taxon>Bacillota</taxon>
        <taxon>Negativicutes</taxon>
        <taxon>Selenomonadales</taxon>
        <taxon>Sporomusaceae</taxon>
        <taxon>Methylomusa</taxon>
    </lineage>
</organism>
<gene>
    <name evidence="2" type="ORF">MAMMFC1_02608</name>
</gene>
<dbReference type="Proteomes" id="UP000276437">
    <property type="component" value="Chromosome"/>
</dbReference>
<accession>A0A348ALH5</accession>
<protein>
    <submittedName>
        <fullName evidence="2">Uncharacterized protein</fullName>
    </submittedName>
</protein>
<sequence length="57" mass="6443">MINNLHSIPEEQKTTDSDPEKPKYSTEVTIIIRDGQVIKFDQKIRLPSVECTNGDGI</sequence>
<proteinExistence type="predicted"/>
<reference evidence="2 3" key="1">
    <citation type="journal article" date="2018" name="Int. J. Syst. Evol. Microbiol.">
        <title>Methylomusa anaerophila gen. nov., sp. nov., an anaerobic methanol-utilizing bacterium isolated from a microbial fuel cell.</title>
        <authorList>
            <person name="Amano N."/>
            <person name="Yamamuro A."/>
            <person name="Miyahara M."/>
            <person name="Kouzuma A."/>
            <person name="Abe T."/>
            <person name="Watanabe K."/>
        </authorList>
    </citation>
    <scope>NUCLEOTIDE SEQUENCE [LARGE SCALE GENOMIC DNA]</scope>
    <source>
        <strain evidence="2 3">MMFC1</strain>
    </source>
</reference>
<feature type="compositionally biased region" description="Basic and acidic residues" evidence="1">
    <location>
        <begin position="8"/>
        <end position="24"/>
    </location>
</feature>
<dbReference type="EMBL" id="AP018449">
    <property type="protein sequence ID" value="BBB91923.1"/>
    <property type="molecule type" value="Genomic_DNA"/>
</dbReference>
<feature type="region of interest" description="Disordered" evidence="1">
    <location>
        <begin position="1"/>
        <end position="25"/>
    </location>
</feature>